<feature type="domain" description="Neprosin PEP catalytic" evidence="2">
    <location>
        <begin position="9"/>
        <end position="279"/>
    </location>
</feature>
<proteinExistence type="predicted"/>
<dbReference type="PANTHER" id="PTHR31589:SF67">
    <property type="entry name" value="NEPROSIN DOMAIN-CONTAINING PROTEIN-RELATED"/>
    <property type="match status" value="1"/>
</dbReference>
<dbReference type="InterPro" id="IPR004314">
    <property type="entry name" value="Neprosin"/>
</dbReference>
<dbReference type="HOGENOM" id="CLU_030538_1_0_1"/>
<accession>M4CF78</accession>
<sequence>MNSVVKLLAFIFIFTISAVRSREIEEDVKFFKMEPSFSIPNPKYKGKKGNKIKRTIDCPNGMVPIQRNTNEYVANGKYWAEKHSTPLTVESHETHFAGVRTQDKSPYHGLAAWMSVHDLNVSNDQISYTAIYVESGVNNKVNSIQTGWMDKITGNWWTTDVKYSGPDTHIGYWPKELFDLIANSVDMVGVTGAVRASSSGISPPMGNGLLPTEDEKASAHVKNLEILDSEFIVQESNKYNLEKVLDNNKCYGLKDGKKGISFKESILFTYGGPGGDSCGI</sequence>
<dbReference type="OMA" id="QRNTHEY"/>
<dbReference type="STRING" id="51351.M4CF78"/>
<dbReference type="Pfam" id="PF03080">
    <property type="entry name" value="Neprosin"/>
    <property type="match status" value="1"/>
</dbReference>
<dbReference type="Proteomes" id="UP000011750">
    <property type="component" value="Chromosome A10"/>
</dbReference>
<dbReference type="PANTHER" id="PTHR31589">
    <property type="entry name" value="PROTEIN, PUTATIVE (DUF239)-RELATED-RELATED"/>
    <property type="match status" value="1"/>
</dbReference>
<evidence type="ECO:0000313" key="4">
    <source>
        <dbReference type="Proteomes" id="UP000011750"/>
    </source>
</evidence>
<dbReference type="AlphaFoldDB" id="M4CF78"/>
<evidence type="ECO:0000256" key="1">
    <source>
        <dbReference type="SAM" id="SignalP"/>
    </source>
</evidence>
<organism evidence="3 4">
    <name type="scientific">Brassica campestris</name>
    <name type="common">Field mustard</name>
    <dbReference type="NCBI Taxonomy" id="3711"/>
    <lineage>
        <taxon>Eukaryota</taxon>
        <taxon>Viridiplantae</taxon>
        <taxon>Streptophyta</taxon>
        <taxon>Embryophyta</taxon>
        <taxon>Tracheophyta</taxon>
        <taxon>Spermatophyta</taxon>
        <taxon>Magnoliopsida</taxon>
        <taxon>eudicotyledons</taxon>
        <taxon>Gunneridae</taxon>
        <taxon>Pentapetalae</taxon>
        <taxon>rosids</taxon>
        <taxon>malvids</taxon>
        <taxon>Brassicales</taxon>
        <taxon>Brassicaceae</taxon>
        <taxon>Brassiceae</taxon>
        <taxon>Brassica</taxon>
    </lineage>
</organism>
<dbReference type="InterPro" id="IPR053168">
    <property type="entry name" value="Glutamic_endopeptidase"/>
</dbReference>
<keyword evidence="1" id="KW-0732">Signal</keyword>
<dbReference type="EnsemblPlants" id="Bra002860.1">
    <property type="protein sequence ID" value="Bra002860.1-P"/>
    <property type="gene ID" value="Bra002860"/>
</dbReference>
<protein>
    <recommendedName>
        <fullName evidence="2">Neprosin PEP catalytic domain-containing protein</fullName>
    </recommendedName>
</protein>
<reference evidence="3 4" key="1">
    <citation type="journal article" date="2011" name="Nat. Genet.">
        <title>The genome of the mesopolyploid crop species Brassica rapa.</title>
        <authorList>
            <consortium name="Brassica rapa Genome Sequencing Project Consortium"/>
            <person name="Wang X."/>
            <person name="Wang H."/>
            <person name="Wang J."/>
            <person name="Sun R."/>
            <person name="Wu J."/>
            <person name="Liu S."/>
            <person name="Bai Y."/>
            <person name="Mun J.H."/>
            <person name="Bancroft I."/>
            <person name="Cheng F."/>
            <person name="Huang S."/>
            <person name="Li X."/>
            <person name="Hua W."/>
            <person name="Wang J."/>
            <person name="Wang X."/>
            <person name="Freeling M."/>
            <person name="Pires J.C."/>
            <person name="Paterson A.H."/>
            <person name="Chalhoub B."/>
            <person name="Wang B."/>
            <person name="Hayward A."/>
            <person name="Sharpe A.G."/>
            <person name="Park B.S."/>
            <person name="Weisshaar B."/>
            <person name="Liu B."/>
            <person name="Li B."/>
            <person name="Liu B."/>
            <person name="Tong C."/>
            <person name="Song C."/>
            <person name="Duran C."/>
            <person name="Peng C."/>
            <person name="Geng C."/>
            <person name="Koh C."/>
            <person name="Lin C."/>
            <person name="Edwards D."/>
            <person name="Mu D."/>
            <person name="Shen D."/>
            <person name="Soumpourou E."/>
            <person name="Li F."/>
            <person name="Fraser F."/>
            <person name="Conant G."/>
            <person name="Lassalle G."/>
            <person name="King G.J."/>
            <person name="Bonnema G."/>
            <person name="Tang H."/>
            <person name="Wang H."/>
            <person name="Belcram H."/>
            <person name="Zhou H."/>
            <person name="Hirakawa H."/>
            <person name="Abe H."/>
            <person name="Guo H."/>
            <person name="Wang H."/>
            <person name="Jin H."/>
            <person name="Parkin I.A."/>
            <person name="Batley J."/>
            <person name="Kim J.S."/>
            <person name="Just J."/>
            <person name="Li J."/>
            <person name="Xu J."/>
            <person name="Deng J."/>
            <person name="Kim J.A."/>
            <person name="Li J."/>
            <person name="Yu J."/>
            <person name="Meng J."/>
            <person name="Wang J."/>
            <person name="Min J."/>
            <person name="Poulain J."/>
            <person name="Wang J."/>
            <person name="Hatakeyama K."/>
            <person name="Wu K."/>
            <person name="Wang L."/>
            <person name="Fang L."/>
            <person name="Trick M."/>
            <person name="Links M.G."/>
            <person name="Zhao M."/>
            <person name="Jin M."/>
            <person name="Ramchiary N."/>
            <person name="Drou N."/>
            <person name="Berkman P.J."/>
            <person name="Cai Q."/>
            <person name="Huang Q."/>
            <person name="Li R."/>
            <person name="Tabata S."/>
            <person name="Cheng S."/>
            <person name="Zhang S."/>
            <person name="Zhang S."/>
            <person name="Huang S."/>
            <person name="Sato S."/>
            <person name="Sun S."/>
            <person name="Kwon S.J."/>
            <person name="Choi S.R."/>
            <person name="Lee T.H."/>
            <person name="Fan W."/>
            <person name="Zhao X."/>
            <person name="Tan X."/>
            <person name="Xu X."/>
            <person name="Wang Y."/>
            <person name="Qiu Y."/>
            <person name="Yin Y."/>
            <person name="Li Y."/>
            <person name="Du Y."/>
            <person name="Liao Y."/>
            <person name="Lim Y."/>
            <person name="Narusaka Y."/>
            <person name="Wang Y."/>
            <person name="Wang Z."/>
            <person name="Li Z."/>
            <person name="Wang Z."/>
            <person name="Xiong Z."/>
            <person name="Zhang Z."/>
        </authorList>
    </citation>
    <scope>NUCLEOTIDE SEQUENCE [LARGE SCALE GENOMIC DNA]</scope>
    <source>
        <strain evidence="3 4">cv. Chiifu-401-42</strain>
    </source>
</reference>
<feature type="signal peptide" evidence="1">
    <location>
        <begin position="1"/>
        <end position="21"/>
    </location>
</feature>
<dbReference type="PROSITE" id="PS52045">
    <property type="entry name" value="NEPROSIN_PEP_CD"/>
    <property type="match status" value="1"/>
</dbReference>
<keyword evidence="4" id="KW-1185">Reference proteome</keyword>
<reference evidence="3" key="3">
    <citation type="submission" date="2023-03" db="UniProtKB">
        <authorList>
            <consortium name="EnsemblPlants"/>
        </authorList>
    </citation>
    <scope>IDENTIFICATION</scope>
    <source>
        <strain evidence="3">cv. Chiifu-401-42</strain>
    </source>
</reference>
<dbReference type="Gramene" id="Bra002860.1">
    <property type="protein sequence ID" value="Bra002860.1-P"/>
    <property type="gene ID" value="Bra002860"/>
</dbReference>
<evidence type="ECO:0000259" key="2">
    <source>
        <dbReference type="PROSITE" id="PS52045"/>
    </source>
</evidence>
<name>M4CF78_BRACM</name>
<feature type="chain" id="PRO_5004050093" description="Neprosin PEP catalytic domain-containing protein" evidence="1">
    <location>
        <begin position="22"/>
        <end position="280"/>
    </location>
</feature>
<reference evidence="3 4" key="2">
    <citation type="journal article" date="2018" name="Hortic Res">
        <title>Improved Brassica rapa reference genome by single-molecule sequencing and chromosome conformation capture technologies.</title>
        <authorList>
            <person name="Zhang L."/>
            <person name="Cai X."/>
            <person name="Wu J."/>
            <person name="Liu M."/>
            <person name="Grob S."/>
            <person name="Cheng F."/>
            <person name="Liang J."/>
            <person name="Cai C."/>
            <person name="Liu Z."/>
            <person name="Liu B."/>
            <person name="Wang F."/>
            <person name="Li S."/>
            <person name="Liu F."/>
            <person name="Li X."/>
            <person name="Cheng L."/>
            <person name="Yang W."/>
            <person name="Li M.H."/>
            <person name="Grossniklaus U."/>
            <person name="Zheng H."/>
            <person name="Wang X."/>
        </authorList>
    </citation>
    <scope>NUCLEOTIDE SEQUENCE [LARGE SCALE GENOMIC DNA]</scope>
    <source>
        <strain evidence="3 4">cv. Chiifu-401-42</strain>
    </source>
</reference>
<dbReference type="InParanoid" id="M4CF78"/>
<evidence type="ECO:0000313" key="3">
    <source>
        <dbReference type="EnsemblPlants" id="Bra002860.1-P"/>
    </source>
</evidence>